<dbReference type="PROSITE" id="PS00615">
    <property type="entry name" value="C_TYPE_LECTIN_1"/>
    <property type="match status" value="1"/>
</dbReference>
<comment type="caution">
    <text evidence="4">The sequence shown here is derived from an EMBL/GenBank/DDBJ whole genome shotgun (WGS) entry which is preliminary data.</text>
</comment>
<keyword evidence="2" id="KW-0732">Signal</keyword>
<dbReference type="EMBL" id="JASPKZ010009807">
    <property type="protein sequence ID" value="KAJ9576139.1"/>
    <property type="molecule type" value="Genomic_DNA"/>
</dbReference>
<evidence type="ECO:0000256" key="1">
    <source>
        <dbReference type="ARBA" id="ARBA00023157"/>
    </source>
</evidence>
<dbReference type="AlphaFoldDB" id="A0AAD7Z8Q4"/>
<dbReference type="CDD" id="cd00037">
    <property type="entry name" value="CLECT"/>
    <property type="match status" value="1"/>
</dbReference>
<accession>A0AAD7Z8Q4</accession>
<evidence type="ECO:0000259" key="3">
    <source>
        <dbReference type="PROSITE" id="PS50041"/>
    </source>
</evidence>
<gene>
    <name evidence="4" type="ORF">L9F63_006961</name>
</gene>
<dbReference type="InterPro" id="IPR050111">
    <property type="entry name" value="C-type_lectin/snaclec_domain"/>
</dbReference>
<dbReference type="SMART" id="SM00034">
    <property type="entry name" value="CLECT"/>
    <property type="match status" value="1"/>
</dbReference>
<evidence type="ECO:0000313" key="4">
    <source>
        <dbReference type="EMBL" id="KAJ9576139.1"/>
    </source>
</evidence>
<dbReference type="InterPro" id="IPR018378">
    <property type="entry name" value="C-type_lectin_CS"/>
</dbReference>
<protein>
    <recommendedName>
        <fullName evidence="3">C-type lectin domain-containing protein</fullName>
    </recommendedName>
</protein>
<reference evidence="4" key="2">
    <citation type="submission" date="2023-05" db="EMBL/GenBank/DDBJ databases">
        <authorList>
            <person name="Fouks B."/>
        </authorList>
    </citation>
    <scope>NUCLEOTIDE SEQUENCE</scope>
    <source>
        <strain evidence="4">Stay&amp;Tobe</strain>
        <tissue evidence="4">Testes</tissue>
    </source>
</reference>
<feature type="signal peptide" evidence="2">
    <location>
        <begin position="1"/>
        <end position="20"/>
    </location>
</feature>
<evidence type="ECO:0000313" key="5">
    <source>
        <dbReference type="Proteomes" id="UP001233999"/>
    </source>
</evidence>
<organism evidence="4 5">
    <name type="scientific">Diploptera punctata</name>
    <name type="common">Pacific beetle cockroach</name>
    <dbReference type="NCBI Taxonomy" id="6984"/>
    <lineage>
        <taxon>Eukaryota</taxon>
        <taxon>Metazoa</taxon>
        <taxon>Ecdysozoa</taxon>
        <taxon>Arthropoda</taxon>
        <taxon>Hexapoda</taxon>
        <taxon>Insecta</taxon>
        <taxon>Pterygota</taxon>
        <taxon>Neoptera</taxon>
        <taxon>Polyneoptera</taxon>
        <taxon>Dictyoptera</taxon>
        <taxon>Blattodea</taxon>
        <taxon>Blaberoidea</taxon>
        <taxon>Blaberidae</taxon>
        <taxon>Diplopterinae</taxon>
        <taxon>Diploptera</taxon>
    </lineage>
</organism>
<evidence type="ECO:0000256" key="2">
    <source>
        <dbReference type="SAM" id="SignalP"/>
    </source>
</evidence>
<dbReference type="Pfam" id="PF00059">
    <property type="entry name" value="Lectin_C"/>
    <property type="match status" value="1"/>
</dbReference>
<feature type="chain" id="PRO_5041942360" description="C-type lectin domain-containing protein" evidence="2">
    <location>
        <begin position="21"/>
        <end position="219"/>
    </location>
</feature>
<keyword evidence="5" id="KW-1185">Reference proteome</keyword>
<dbReference type="InterPro" id="IPR001304">
    <property type="entry name" value="C-type_lectin-like"/>
</dbReference>
<dbReference type="InterPro" id="IPR016187">
    <property type="entry name" value="CTDL_fold"/>
</dbReference>
<keyword evidence="1" id="KW-1015">Disulfide bond</keyword>
<dbReference type="PROSITE" id="PS50041">
    <property type="entry name" value="C_TYPE_LECTIN_2"/>
    <property type="match status" value="1"/>
</dbReference>
<dbReference type="Gene3D" id="3.10.100.10">
    <property type="entry name" value="Mannose-Binding Protein A, subunit A"/>
    <property type="match status" value="1"/>
</dbReference>
<dbReference type="InterPro" id="IPR016186">
    <property type="entry name" value="C-type_lectin-like/link_sf"/>
</dbReference>
<reference evidence="4" key="1">
    <citation type="journal article" date="2023" name="IScience">
        <title>Live-bearing cockroach genome reveals convergent evolutionary mechanisms linked to viviparity in insects and beyond.</title>
        <authorList>
            <person name="Fouks B."/>
            <person name="Harrison M.C."/>
            <person name="Mikhailova A.A."/>
            <person name="Marchal E."/>
            <person name="English S."/>
            <person name="Carruthers M."/>
            <person name="Jennings E.C."/>
            <person name="Chiamaka E.L."/>
            <person name="Frigard R.A."/>
            <person name="Pippel M."/>
            <person name="Attardo G.M."/>
            <person name="Benoit J.B."/>
            <person name="Bornberg-Bauer E."/>
            <person name="Tobe S.S."/>
        </authorList>
    </citation>
    <scope>NUCLEOTIDE SEQUENCE</scope>
    <source>
        <strain evidence="4">Stay&amp;Tobe</strain>
    </source>
</reference>
<name>A0AAD7Z8Q4_DIPPU</name>
<dbReference type="SUPFAM" id="SSF56436">
    <property type="entry name" value="C-type lectin-like"/>
    <property type="match status" value="1"/>
</dbReference>
<dbReference type="Proteomes" id="UP001233999">
    <property type="component" value="Unassembled WGS sequence"/>
</dbReference>
<dbReference type="PANTHER" id="PTHR22803">
    <property type="entry name" value="MANNOSE, PHOSPHOLIPASE, LECTIN RECEPTOR RELATED"/>
    <property type="match status" value="1"/>
</dbReference>
<proteinExistence type="predicted"/>
<sequence>MLRQATGGCVFLWFLVVSTAGIIPNYNLTLTIRRNETGHLHSDVHLEHDSDEEWTVHVNNTPGIGSRWTQTILIYPVGSRDNDNSSIIGYEHIPDFGYYKLHDESKTWQEAERTCVQERAHLLVINTDREAHLVGSLMENYNAKSQNHWAGFHDRYTASHYVTITNETLEDAGFVKWRSSDSSPGHCGAFYYDSDTDYGLVNHDCSQTLPFACEKKTLQ</sequence>
<feature type="domain" description="C-type lectin" evidence="3">
    <location>
        <begin position="99"/>
        <end position="214"/>
    </location>
</feature>